<dbReference type="Proteomes" id="UP000612055">
    <property type="component" value="Unassembled WGS sequence"/>
</dbReference>
<keyword evidence="3" id="KW-1185">Reference proteome</keyword>
<comment type="caution">
    <text evidence="2">The sequence shown here is derived from an EMBL/GenBank/DDBJ whole genome shotgun (WGS) entry which is preliminary data.</text>
</comment>
<sequence>MSGPAAPAPPGGAPAPGPSPSPAPALPDEDMLRALVCGMLSQDPEHLRSTVAAFYAPGAVLYHYLTRAATALDIYRVSYAASFTSRPVVRDIIIDSRLRNPFPGAAPHRHALGAQVLGVTTGPGAAAMKDPDSFLHNKEGAGGQAEGKQGREAAEPPAPPPGCTSACVWLDQHVTPKRWWLPVPFLPLPEGVIPTLVLLKFRPDPETGRPLVYEQYDHISLYAFTWSFGGVSRWLFDAVMAPAVMWWMGAVAWALDFGEECGRFAGDQVFTIFKSRAEGRSGGGEGAAAWGTPVGGGAGQGVASPAPTACPAEAGACPPGAGGGSGGACGQPLRGRHGEVRWQELPGEVNHTATGYGLEGTAMDGSDMAAPLPAIAAAVEGAVTPGGGGGSGGASSGHNVKPLPPIALR</sequence>
<dbReference type="OrthoDB" id="544109at2759"/>
<gene>
    <name evidence="2" type="ORF">HYH03_012742</name>
</gene>
<evidence type="ECO:0000256" key="1">
    <source>
        <dbReference type="SAM" id="MobiDB-lite"/>
    </source>
</evidence>
<name>A0A835XS52_9CHLO</name>
<evidence type="ECO:0000313" key="3">
    <source>
        <dbReference type="Proteomes" id="UP000612055"/>
    </source>
</evidence>
<feature type="region of interest" description="Disordered" evidence="1">
    <location>
        <begin position="131"/>
        <end position="160"/>
    </location>
</feature>
<protein>
    <submittedName>
        <fullName evidence="2">Uncharacterized protein</fullName>
    </submittedName>
</protein>
<accession>A0A835XS52</accession>
<feature type="region of interest" description="Disordered" evidence="1">
    <location>
        <begin position="1"/>
        <end position="27"/>
    </location>
</feature>
<feature type="region of interest" description="Disordered" evidence="1">
    <location>
        <begin position="387"/>
        <end position="409"/>
    </location>
</feature>
<dbReference type="EMBL" id="JAEHOE010000080">
    <property type="protein sequence ID" value="KAG2488744.1"/>
    <property type="molecule type" value="Genomic_DNA"/>
</dbReference>
<dbReference type="AlphaFoldDB" id="A0A835XS52"/>
<proteinExistence type="predicted"/>
<organism evidence="2 3">
    <name type="scientific">Edaphochlamys debaryana</name>
    <dbReference type="NCBI Taxonomy" id="47281"/>
    <lineage>
        <taxon>Eukaryota</taxon>
        <taxon>Viridiplantae</taxon>
        <taxon>Chlorophyta</taxon>
        <taxon>core chlorophytes</taxon>
        <taxon>Chlorophyceae</taxon>
        <taxon>CS clade</taxon>
        <taxon>Chlamydomonadales</taxon>
        <taxon>Chlamydomonadales incertae sedis</taxon>
        <taxon>Edaphochlamys</taxon>
    </lineage>
</organism>
<evidence type="ECO:0000313" key="2">
    <source>
        <dbReference type="EMBL" id="KAG2488744.1"/>
    </source>
</evidence>
<feature type="compositionally biased region" description="Pro residues" evidence="1">
    <location>
        <begin position="1"/>
        <end position="25"/>
    </location>
</feature>
<reference evidence="2" key="1">
    <citation type="journal article" date="2020" name="bioRxiv">
        <title>Comparative genomics of Chlamydomonas.</title>
        <authorList>
            <person name="Craig R.J."/>
            <person name="Hasan A.R."/>
            <person name="Ness R.W."/>
            <person name="Keightley P.D."/>
        </authorList>
    </citation>
    <scope>NUCLEOTIDE SEQUENCE</scope>
    <source>
        <strain evidence="2">CCAP 11/70</strain>
    </source>
</reference>